<name>A0ACB8Q801_9AGAM</name>
<comment type="caution">
    <text evidence="1">The sequence shown here is derived from an EMBL/GenBank/DDBJ whole genome shotgun (WGS) entry which is preliminary data.</text>
</comment>
<keyword evidence="2" id="KW-1185">Reference proteome</keyword>
<dbReference type="EMBL" id="MU273818">
    <property type="protein sequence ID" value="KAI0027928.1"/>
    <property type="molecule type" value="Genomic_DNA"/>
</dbReference>
<gene>
    <name evidence="1" type="ORF">K488DRAFT_90301</name>
</gene>
<evidence type="ECO:0000313" key="1">
    <source>
        <dbReference type="EMBL" id="KAI0027928.1"/>
    </source>
</evidence>
<accession>A0ACB8Q801</accession>
<evidence type="ECO:0000313" key="2">
    <source>
        <dbReference type="Proteomes" id="UP000814128"/>
    </source>
</evidence>
<protein>
    <submittedName>
        <fullName evidence="1">Uncharacterized protein</fullName>
    </submittedName>
</protein>
<organism evidence="1 2">
    <name type="scientific">Vararia minispora EC-137</name>
    <dbReference type="NCBI Taxonomy" id="1314806"/>
    <lineage>
        <taxon>Eukaryota</taxon>
        <taxon>Fungi</taxon>
        <taxon>Dikarya</taxon>
        <taxon>Basidiomycota</taxon>
        <taxon>Agaricomycotina</taxon>
        <taxon>Agaricomycetes</taxon>
        <taxon>Russulales</taxon>
        <taxon>Lachnocladiaceae</taxon>
        <taxon>Vararia</taxon>
    </lineage>
</organism>
<dbReference type="Proteomes" id="UP000814128">
    <property type="component" value="Unassembled WGS sequence"/>
</dbReference>
<sequence length="429" mass="46531">MRRRRKLIPLPCRLPRSALPSRTLLSTTSHRQFSHPNRRSSSSQTPCGASPSCEHRTYIRISTQSDDDTEMWKIRAPDLEHELRSVQSVSGALRSVHIGDTGGAKGAKNNKKAEPTAKNGARFPVHRDTLHRSHGLCTSAHCPLNFTSVIPRPSAASLTPALNALHALTLAPSCAPTRLLVAAFACAAQCVGERFRLMAKPTPVRGLPPWSTSFPRSQPSHRTAARAAALLSYRRSAAYPHNAFAPAGLLHPLGAVLAALDAAADEARKKDCVRDRVVLDRSTTAWMWIATMAVRGMRRMLEGMATGEKSVAEDESAVVSARRQAEDHVLRIARKDAAHVLCTAAAACIALVPADSGPSLVRDMLADGLGLFTRANTSVHDGVVRDMVLAVAEKTWECGVAFREVWDKDEMDIDCDEAGTSGLRQEDRI</sequence>
<reference evidence="1" key="1">
    <citation type="submission" date="2021-02" db="EMBL/GenBank/DDBJ databases">
        <authorList>
            <consortium name="DOE Joint Genome Institute"/>
            <person name="Ahrendt S."/>
            <person name="Looney B.P."/>
            <person name="Miyauchi S."/>
            <person name="Morin E."/>
            <person name="Drula E."/>
            <person name="Courty P.E."/>
            <person name="Chicoki N."/>
            <person name="Fauchery L."/>
            <person name="Kohler A."/>
            <person name="Kuo A."/>
            <person name="Labutti K."/>
            <person name="Pangilinan J."/>
            <person name="Lipzen A."/>
            <person name="Riley R."/>
            <person name="Andreopoulos W."/>
            <person name="He G."/>
            <person name="Johnson J."/>
            <person name="Barry K.W."/>
            <person name="Grigoriev I.V."/>
            <person name="Nagy L."/>
            <person name="Hibbett D."/>
            <person name="Henrissat B."/>
            <person name="Matheny P.B."/>
            <person name="Labbe J."/>
            <person name="Martin F."/>
        </authorList>
    </citation>
    <scope>NUCLEOTIDE SEQUENCE</scope>
    <source>
        <strain evidence="1">EC-137</strain>
    </source>
</reference>
<proteinExistence type="predicted"/>
<reference evidence="1" key="2">
    <citation type="journal article" date="2022" name="New Phytol.">
        <title>Evolutionary transition to the ectomycorrhizal habit in the genomes of a hyperdiverse lineage of mushroom-forming fungi.</title>
        <authorList>
            <person name="Looney B."/>
            <person name="Miyauchi S."/>
            <person name="Morin E."/>
            <person name="Drula E."/>
            <person name="Courty P.E."/>
            <person name="Kohler A."/>
            <person name="Kuo A."/>
            <person name="LaButti K."/>
            <person name="Pangilinan J."/>
            <person name="Lipzen A."/>
            <person name="Riley R."/>
            <person name="Andreopoulos W."/>
            <person name="He G."/>
            <person name="Johnson J."/>
            <person name="Nolan M."/>
            <person name="Tritt A."/>
            <person name="Barry K.W."/>
            <person name="Grigoriev I.V."/>
            <person name="Nagy L.G."/>
            <person name="Hibbett D."/>
            <person name="Henrissat B."/>
            <person name="Matheny P.B."/>
            <person name="Labbe J."/>
            <person name="Martin F.M."/>
        </authorList>
    </citation>
    <scope>NUCLEOTIDE SEQUENCE</scope>
    <source>
        <strain evidence="1">EC-137</strain>
    </source>
</reference>